<evidence type="ECO:0000313" key="9">
    <source>
        <dbReference type="EMBL" id="KAL3093695.1"/>
    </source>
</evidence>
<feature type="compositionally biased region" description="Pro residues" evidence="6">
    <location>
        <begin position="763"/>
        <end position="774"/>
    </location>
</feature>
<feature type="compositionally biased region" description="Polar residues" evidence="6">
    <location>
        <begin position="729"/>
        <end position="748"/>
    </location>
</feature>
<comment type="caution">
    <text evidence="9">The sequence shown here is derived from an EMBL/GenBank/DDBJ whole genome shotgun (WGS) entry which is preliminary data.</text>
</comment>
<feature type="domain" description="TMC" evidence="8">
    <location>
        <begin position="918"/>
        <end position="1033"/>
    </location>
</feature>
<evidence type="ECO:0000256" key="7">
    <source>
        <dbReference type="SAM" id="Phobius"/>
    </source>
</evidence>
<reference evidence="9 10" key="1">
    <citation type="submission" date="2024-10" db="EMBL/GenBank/DDBJ databases">
        <authorList>
            <person name="Kim D."/>
        </authorList>
    </citation>
    <scope>NUCLEOTIDE SEQUENCE [LARGE SCALE GENOMIC DNA]</scope>
    <source>
        <strain evidence="9">Taebaek</strain>
    </source>
</reference>
<feature type="compositionally biased region" description="Low complexity" evidence="6">
    <location>
        <begin position="863"/>
        <end position="876"/>
    </location>
</feature>
<dbReference type="GO" id="GO:0016020">
    <property type="term" value="C:membrane"/>
    <property type="evidence" value="ECO:0007669"/>
    <property type="project" value="UniProtKB-SubCell"/>
</dbReference>
<feature type="compositionally biased region" description="Basic and acidic residues" evidence="6">
    <location>
        <begin position="1179"/>
        <end position="1189"/>
    </location>
</feature>
<feature type="transmembrane region" description="Helical" evidence="7">
    <location>
        <begin position="294"/>
        <end position="315"/>
    </location>
</feature>
<feature type="region of interest" description="Disordered" evidence="6">
    <location>
        <begin position="1661"/>
        <end position="1680"/>
    </location>
</feature>
<feature type="region of interest" description="Disordered" evidence="6">
    <location>
        <begin position="1152"/>
        <end position="1189"/>
    </location>
</feature>
<feature type="region of interest" description="Disordered" evidence="6">
    <location>
        <begin position="607"/>
        <end position="700"/>
    </location>
</feature>
<feature type="transmembrane region" description="Helical" evidence="7">
    <location>
        <begin position="1037"/>
        <end position="1058"/>
    </location>
</feature>
<proteinExistence type="inferred from homology"/>
<feature type="compositionally biased region" description="Polar residues" evidence="6">
    <location>
        <begin position="1212"/>
        <end position="1236"/>
    </location>
</feature>
<dbReference type="EMBL" id="JBICCN010000107">
    <property type="protein sequence ID" value="KAL3093695.1"/>
    <property type="molecule type" value="Genomic_DNA"/>
</dbReference>
<evidence type="ECO:0000256" key="6">
    <source>
        <dbReference type="SAM" id="MobiDB-lite"/>
    </source>
</evidence>
<keyword evidence="4 7" id="KW-1133">Transmembrane helix</keyword>
<dbReference type="InterPro" id="IPR038900">
    <property type="entry name" value="TMC"/>
</dbReference>
<feature type="region of interest" description="Disordered" evidence="6">
    <location>
        <begin position="1710"/>
        <end position="1756"/>
    </location>
</feature>
<dbReference type="InterPro" id="IPR012496">
    <property type="entry name" value="TMC_dom"/>
</dbReference>
<evidence type="ECO:0000256" key="1">
    <source>
        <dbReference type="ARBA" id="ARBA00004141"/>
    </source>
</evidence>
<evidence type="ECO:0000313" key="10">
    <source>
        <dbReference type="Proteomes" id="UP001620645"/>
    </source>
</evidence>
<feature type="transmembrane region" description="Helical" evidence="7">
    <location>
        <begin position="385"/>
        <end position="403"/>
    </location>
</feature>
<feature type="compositionally biased region" description="Basic and acidic residues" evidence="6">
    <location>
        <begin position="1384"/>
        <end position="1407"/>
    </location>
</feature>
<feature type="compositionally biased region" description="Polar residues" evidence="6">
    <location>
        <begin position="823"/>
        <end position="837"/>
    </location>
</feature>
<feature type="compositionally biased region" description="Basic and acidic residues" evidence="6">
    <location>
        <begin position="58"/>
        <end position="68"/>
    </location>
</feature>
<feature type="compositionally biased region" description="Polar residues" evidence="6">
    <location>
        <begin position="1747"/>
        <end position="1756"/>
    </location>
</feature>
<evidence type="ECO:0000256" key="3">
    <source>
        <dbReference type="ARBA" id="ARBA00022692"/>
    </source>
</evidence>
<feature type="compositionally biased region" description="Polar residues" evidence="6">
    <location>
        <begin position="635"/>
        <end position="656"/>
    </location>
</feature>
<accession>A0ABD2JSS5</accession>
<feature type="compositionally biased region" description="Polar residues" evidence="6">
    <location>
        <begin position="1568"/>
        <end position="1577"/>
    </location>
</feature>
<feature type="region of interest" description="Disordered" evidence="6">
    <location>
        <begin position="1526"/>
        <end position="1593"/>
    </location>
</feature>
<feature type="compositionally biased region" description="Polar residues" evidence="6">
    <location>
        <begin position="25"/>
        <end position="34"/>
    </location>
</feature>
<feature type="region of interest" description="Disordered" evidence="6">
    <location>
        <begin position="1211"/>
        <end position="1236"/>
    </location>
</feature>
<evidence type="ECO:0000259" key="8">
    <source>
        <dbReference type="Pfam" id="PF07810"/>
    </source>
</evidence>
<feature type="region of interest" description="Disordered" evidence="6">
    <location>
        <begin position="1"/>
        <end position="81"/>
    </location>
</feature>
<feature type="compositionally biased region" description="Low complexity" evidence="6">
    <location>
        <begin position="1532"/>
        <end position="1557"/>
    </location>
</feature>
<comment type="similarity">
    <text evidence="2">Belongs to the TMC family.</text>
</comment>
<organism evidence="9 10">
    <name type="scientific">Heterodera schachtii</name>
    <name type="common">Sugarbeet cyst nematode worm</name>
    <name type="synonym">Tylenchus schachtii</name>
    <dbReference type="NCBI Taxonomy" id="97005"/>
    <lineage>
        <taxon>Eukaryota</taxon>
        <taxon>Metazoa</taxon>
        <taxon>Ecdysozoa</taxon>
        <taxon>Nematoda</taxon>
        <taxon>Chromadorea</taxon>
        <taxon>Rhabditida</taxon>
        <taxon>Tylenchina</taxon>
        <taxon>Tylenchomorpha</taxon>
        <taxon>Tylenchoidea</taxon>
        <taxon>Heteroderidae</taxon>
        <taxon>Heteroderinae</taxon>
        <taxon>Heterodera</taxon>
    </lineage>
</organism>
<feature type="compositionally biased region" description="Low complexity" evidence="6">
    <location>
        <begin position="35"/>
        <end position="50"/>
    </location>
</feature>
<feature type="transmembrane region" description="Helical" evidence="7">
    <location>
        <begin position="518"/>
        <end position="539"/>
    </location>
</feature>
<dbReference type="PANTHER" id="PTHR23302">
    <property type="entry name" value="TRANSMEMBRANE CHANNEL-RELATED"/>
    <property type="match status" value="1"/>
</dbReference>
<gene>
    <name evidence="9" type="ORF">niasHS_006257</name>
</gene>
<dbReference type="Pfam" id="PF07810">
    <property type="entry name" value="TMC"/>
    <property type="match status" value="1"/>
</dbReference>
<feature type="transmembrane region" description="Helical" evidence="7">
    <location>
        <begin position="551"/>
        <end position="571"/>
    </location>
</feature>
<name>A0ABD2JSS5_HETSC</name>
<evidence type="ECO:0000256" key="2">
    <source>
        <dbReference type="ARBA" id="ARBA00006510"/>
    </source>
</evidence>
<dbReference type="Proteomes" id="UP001620645">
    <property type="component" value="Unassembled WGS sequence"/>
</dbReference>
<evidence type="ECO:0000256" key="5">
    <source>
        <dbReference type="ARBA" id="ARBA00023136"/>
    </source>
</evidence>
<comment type="subcellular location">
    <subcellularLocation>
        <location evidence="1">Membrane</location>
        <topology evidence="1">Multi-pass membrane protein</topology>
    </subcellularLocation>
</comment>
<dbReference type="PANTHER" id="PTHR23302:SF40">
    <property type="entry name" value="TRANSMEMBRANE CHANNEL-LIKE PROTEIN"/>
    <property type="match status" value="1"/>
</dbReference>
<feature type="transmembrane region" description="Helical" evidence="7">
    <location>
        <begin position="988"/>
        <end position="1006"/>
    </location>
</feature>
<feature type="compositionally biased region" description="Polar residues" evidence="6">
    <location>
        <begin position="665"/>
        <end position="679"/>
    </location>
</feature>
<keyword evidence="10" id="KW-1185">Reference proteome</keyword>
<keyword evidence="3 7" id="KW-0812">Transmembrane</keyword>
<feature type="transmembrane region" description="Helical" evidence="7">
    <location>
        <begin position="1104"/>
        <end position="1126"/>
    </location>
</feature>
<feature type="compositionally biased region" description="Low complexity" evidence="6">
    <location>
        <begin position="1666"/>
        <end position="1680"/>
    </location>
</feature>
<feature type="region of interest" description="Disordered" evidence="6">
    <location>
        <begin position="1375"/>
        <end position="1449"/>
    </location>
</feature>
<feature type="transmembrane region" description="Helical" evidence="7">
    <location>
        <begin position="474"/>
        <end position="498"/>
    </location>
</feature>
<feature type="region of interest" description="Disordered" evidence="6">
    <location>
        <begin position="729"/>
        <end position="788"/>
    </location>
</feature>
<evidence type="ECO:0000256" key="4">
    <source>
        <dbReference type="ARBA" id="ARBA00022989"/>
    </source>
</evidence>
<sequence length="1756" mass="196129">MSRLQQRFHSSPGKREGIEPLNLSECCNTKDYTNSSASASARSLPRAKSAVFTENGVVDEKQRDKDGQRQTSTSTDEKLDGNPLSACTVLSAVVLQKSADVWPIRSSPSVGGTLAAPFDSAHSSKDLHPLTDRRRRSSIILNKRMPMRKTESGELGDRTASKLTLDEELYDILHAFLEADRGEKDEEEETTGKPLTRQHLLNKIREKKEVINKLRCQAWNMNRKRRTLRLAQKYLEQNESKVSKTHLYKEELVKRWRWFLRWLSNIGIYFVPWESRIKRIESQFGSVVSSYFTFLRWVIFINFIITAIIIAFVVVPECVADATADAGRQNRTASRKRIPPEEQSHVDEWAVVWHFDGYLRVSPLFYGFYSNDPYISEAFKYPLPLAYFLAAISVFCFSLFIILRRISLNARLSKLSGSKAEQYVFNWKLFTGWDYSIGNGETATNTAMAAVIKLREAINECQIHAQRRCKPSLWAIRLATNTVIIAMILLSIYCIHTAVQSSETVEKSSGSIFTKNQVPLLLSTITHIFPMIFDLIGRIEKHHAKLSLRLHLIRISSLYVINYATLIYSLFEKLDNIRDISRTMDDVPTAMPTTGPTPAAVSLMMFVDEGGDDGTGRARQWQKWRRERKQSQRKGTPSKQQQPKPFLSRNFSTPRQLQRFFATAKTPTATNSTEVMWQEQQRHRKNAAGGDEDEQRDENGQVTVGGSSFTVHVQFGPVGVNNPTALVRNTTTPSVPLDSSQTPPSTVTKPRRPPYETRRIGPTPLPTFVPPSRPPTSRQPTFTGLNYGPDWAEIERERERARARKLPPNITVERVADGLPMSWPTQTTTVSDGSTRTFRPPLTHRPKAAQPMPTTPRPYFSQTTERPTTWSSTSTETSADRFAKIYSTNVPKGTTSKSAKEFDENGEEEETLYDDSICWETMIGQEIVKLVTMDLYITIISIFLIDFVRGLWIRYCSTWWCWDIETTFPEYGEFKVAENVLHICNNQGMVWLGLFFAPLLPAINNVKLIIIMYIRGWACVTCNVPAREIFRASRSSNFFLAILLSALLLCTVPVGYVLTSKQPSVLCGPFAERHRFYDVLTELIIGNVPKRALRWLRYGASPGVIIPTILLLILFIVFLISLVRGLRKANTDLQKQLIHERTEEKRKIFELAGGANRNKTKASTKAEEQRKKMGGGAGRKLEQGQHLPEVERKRREPWRFFANLAKNRKGTDLSSLCPSDEPPSSTLPSPSVEEQQAPFSITSADAFSPQKAQFAAAKPPLGMPSAAIPTDWSPRSAKLAYHPPSIGSLDEAESGGRQLDISAPREEYESRLSTPDELRTLVAPFHHSAPLASSSVTQMPFTTIAVPSSVSPVRFPRSDAAGCAMATFFGTEVPTAKENKKRKSNEEKSLYEELHSPKFIDDSARTEDEGDNEQKKRKRTAGDGVAVGTTLSATSKSRARLTTKSRQSSAWFPPAKQSLAFRLEGPLAPLGQPIIHSPRLISTHFPPSHAVPRPSASMTRSADASVISGVPSVEAPHRISLYSREPRRIGLPTASTATTPTTRKSTSPTASCTTSASGNSRRPALLQRQPSLPSTAHTKIHETTPKTMDQFVPWPAPNEIRRQLRPTPLGRERVAAVVPAAHGAKVRGRSPPKMIKSVHSAELSPPPAEPCRFRITVSPTRRLDQGPPAAGPSAAAYSPPRRLLINQQVITGSTSTVGAASNASGAMDAELMSTASTPRRPPALNRNYRHRSTTAPRAVFGDDDSPQVEQKQSPYH</sequence>
<keyword evidence="5 7" id="KW-0472">Membrane</keyword>
<protein>
    <recommendedName>
        <fullName evidence="8">TMC domain-containing protein</fullName>
    </recommendedName>
</protein>
<feature type="region of interest" description="Disordered" evidence="6">
    <location>
        <begin position="821"/>
        <end position="876"/>
    </location>
</feature>
<feature type="compositionally biased region" description="Basic residues" evidence="6">
    <location>
        <begin position="620"/>
        <end position="632"/>
    </location>
</feature>
<feature type="region of interest" description="Disordered" evidence="6">
    <location>
        <begin position="1275"/>
        <end position="1297"/>
    </location>
</feature>